<evidence type="ECO:0000256" key="15">
    <source>
        <dbReference type="ARBA" id="ARBA00022884"/>
    </source>
</evidence>
<comment type="subcellular location">
    <subcellularLocation>
        <location evidence="2">Cytoplasm</location>
    </subcellularLocation>
</comment>
<dbReference type="PROSITE" id="PS50126">
    <property type="entry name" value="S1"/>
    <property type="match status" value="1"/>
</dbReference>
<dbReference type="Gene3D" id="3.40.1260.20">
    <property type="entry name" value="Ribonuclease E, catalytic domain"/>
    <property type="match status" value="1"/>
</dbReference>
<keyword evidence="14" id="KW-0460">Magnesium</keyword>
<dbReference type="GO" id="GO:0016787">
    <property type="term" value="F:hydrolase activity"/>
    <property type="evidence" value="ECO:0007669"/>
    <property type="project" value="UniProtKB-KW"/>
</dbReference>
<evidence type="ECO:0000256" key="12">
    <source>
        <dbReference type="ARBA" id="ARBA00022759"/>
    </source>
</evidence>
<keyword evidence="7" id="KW-0820">tRNA-binding</keyword>
<dbReference type="InterPro" id="IPR048583">
    <property type="entry name" value="RNase_E_G_thioredoxin-like"/>
</dbReference>
<dbReference type="GO" id="GO:0000049">
    <property type="term" value="F:tRNA binding"/>
    <property type="evidence" value="ECO:0007669"/>
    <property type="project" value="UniProtKB-KW"/>
</dbReference>
<evidence type="ECO:0000256" key="4">
    <source>
        <dbReference type="ARBA" id="ARBA00017719"/>
    </source>
</evidence>
<keyword evidence="6" id="KW-0698">rRNA processing</keyword>
<evidence type="ECO:0000256" key="14">
    <source>
        <dbReference type="ARBA" id="ARBA00022842"/>
    </source>
</evidence>
<dbReference type="Proteomes" id="UP000033423">
    <property type="component" value="Unassembled WGS sequence"/>
</dbReference>
<evidence type="ECO:0000313" key="17">
    <source>
        <dbReference type="EMBL" id="KJU87521.1"/>
    </source>
</evidence>
<dbReference type="EMBL" id="LACI01000132">
    <property type="protein sequence ID" value="KJU87521.1"/>
    <property type="molecule type" value="Genomic_DNA"/>
</dbReference>
<dbReference type="PANTHER" id="PTHR30001">
    <property type="entry name" value="RIBONUCLEASE"/>
    <property type="match status" value="1"/>
</dbReference>
<keyword evidence="5" id="KW-0963">Cytoplasm</keyword>
<dbReference type="GO" id="GO:0019843">
    <property type="term" value="F:rRNA binding"/>
    <property type="evidence" value="ECO:0007669"/>
    <property type="project" value="UniProtKB-KW"/>
</dbReference>
<evidence type="ECO:0000256" key="10">
    <source>
        <dbReference type="ARBA" id="ARBA00022723"/>
    </source>
</evidence>
<dbReference type="GO" id="GO:0004540">
    <property type="term" value="F:RNA nuclease activity"/>
    <property type="evidence" value="ECO:0007669"/>
    <property type="project" value="InterPro"/>
</dbReference>
<keyword evidence="12" id="KW-0255">Endonuclease</keyword>
<reference evidence="17 18" key="1">
    <citation type="submission" date="2015-02" db="EMBL/GenBank/DDBJ databases">
        <title>Single-cell genomics of uncultivated deep-branching MTB reveals a conserved set of magnetosome genes.</title>
        <authorList>
            <person name="Kolinko S."/>
            <person name="Richter M."/>
            <person name="Glockner F.O."/>
            <person name="Brachmann A."/>
            <person name="Schuler D."/>
        </authorList>
    </citation>
    <scope>NUCLEOTIDE SEQUENCE [LARGE SCALE GENOMIC DNA]</scope>
    <source>
        <strain evidence="17">TM-1</strain>
    </source>
</reference>
<dbReference type="NCBIfam" id="TIGR00757">
    <property type="entry name" value="RNaseEG"/>
    <property type="match status" value="1"/>
</dbReference>
<keyword evidence="11" id="KW-0699">rRNA-binding</keyword>
<dbReference type="Pfam" id="PF10150">
    <property type="entry name" value="RNase_E_G"/>
    <property type="match status" value="1"/>
</dbReference>
<dbReference type="GO" id="GO:0008033">
    <property type="term" value="P:tRNA processing"/>
    <property type="evidence" value="ECO:0007669"/>
    <property type="project" value="UniProtKB-KW"/>
</dbReference>
<protein>
    <recommendedName>
        <fullName evidence="4">Ribonuclease G</fullName>
    </recommendedName>
</protein>
<dbReference type="InterPro" id="IPR019307">
    <property type="entry name" value="RNA-bd_AU-1/RNase_E/G"/>
</dbReference>
<evidence type="ECO:0000256" key="1">
    <source>
        <dbReference type="ARBA" id="ARBA00001946"/>
    </source>
</evidence>
<dbReference type="GO" id="GO:0006364">
    <property type="term" value="P:rRNA processing"/>
    <property type="evidence" value="ECO:0007669"/>
    <property type="project" value="UniProtKB-KW"/>
</dbReference>
<comment type="similarity">
    <text evidence="3">Belongs to the RNase E/G family. RNase G subfamily.</text>
</comment>
<dbReference type="Pfam" id="PF20833">
    <property type="entry name" value="RNase_E_G_Thio"/>
    <property type="match status" value="1"/>
</dbReference>
<keyword evidence="8" id="KW-0819">tRNA processing</keyword>
<feature type="domain" description="S1 motif" evidence="16">
    <location>
        <begin position="39"/>
        <end position="88"/>
    </location>
</feature>
<gene>
    <name evidence="17" type="ORF">MBAV_000285</name>
</gene>
<dbReference type="AlphaFoldDB" id="A0A0F3H030"/>
<keyword evidence="13" id="KW-0378">Hydrolase</keyword>
<dbReference type="Gene3D" id="2.40.50.140">
    <property type="entry name" value="Nucleic acid-binding proteins"/>
    <property type="match status" value="1"/>
</dbReference>
<evidence type="ECO:0000256" key="9">
    <source>
        <dbReference type="ARBA" id="ARBA00022722"/>
    </source>
</evidence>
<dbReference type="PANTHER" id="PTHR30001:SF0">
    <property type="entry name" value="RIBONUCLEASE G"/>
    <property type="match status" value="1"/>
</dbReference>
<accession>A0A0F3H030</accession>
<keyword evidence="9" id="KW-0540">Nuclease</keyword>
<evidence type="ECO:0000256" key="3">
    <source>
        <dbReference type="ARBA" id="ARBA00005663"/>
    </source>
</evidence>
<organism evidence="17 18">
    <name type="scientific">Candidatus Magnetobacterium bavaricum</name>
    <dbReference type="NCBI Taxonomy" id="29290"/>
    <lineage>
        <taxon>Bacteria</taxon>
        <taxon>Pseudomonadati</taxon>
        <taxon>Nitrospirota</taxon>
        <taxon>Thermodesulfovibrionia</taxon>
        <taxon>Thermodesulfovibrionales</taxon>
        <taxon>Candidatus Magnetobacteriaceae</taxon>
        <taxon>Candidatus Magnetobacterium</taxon>
    </lineage>
</organism>
<dbReference type="PATRIC" id="fig|29290.4.peg.362"/>
<keyword evidence="10" id="KW-0479">Metal-binding</keyword>
<name>A0A0F3H030_9BACT</name>
<proteinExistence type="inferred from homology"/>
<dbReference type="InterPro" id="IPR012340">
    <property type="entry name" value="NA-bd_OB-fold"/>
</dbReference>
<evidence type="ECO:0000313" key="18">
    <source>
        <dbReference type="Proteomes" id="UP000033423"/>
    </source>
</evidence>
<sequence length="502" mass="57863">MSSEIIINVTLDEVRVGLLERGQLVEFYVERKKDASLVGNIYKGKVVKILPGMQSAFIDIGLEKAAFLYVDDIKTDVEDFTEFLENGDDPIELTTRRGRPDRPDITINELIQEGQDVLLQVSKDPIGTKGARGTSYITLPGRYLVLMPTIDHIGISRRIVKAEERQRLRNIVDEIKPKGYGLIVRTASESEGTEELRKDMEFLMLIWENILKKKENVASPSMLYSDLDLIYRSVRDLLNNEVERLVIDSREEFEHIQDFVKHFFPKLYNKIEFYDRRETIFDFFGIELDVYKGLDRRVWLKSGGYIVIDQTEAMTVIDVNTGKYVGKEDLEDTILKANLEAVKEIAYQIRLRNLGGIIIIDFIDMEIAENREKLYTTFVETMKKDRAKNTIFNVSEIGLIQMTRKRIRESLGRTLCESCPMCEGKGFVKSTKTVSYEIFRKLKRMPLHKGAKVTITAHPIVADYLSDEQRHGLEEFEVTFDVVLIIKADSKLQRENFDIAIA</sequence>
<comment type="cofactor">
    <cofactor evidence="1">
        <name>Mg(2+)</name>
        <dbReference type="ChEBI" id="CHEBI:18420"/>
    </cofactor>
</comment>
<evidence type="ECO:0000256" key="5">
    <source>
        <dbReference type="ARBA" id="ARBA00022490"/>
    </source>
</evidence>
<evidence type="ECO:0000256" key="13">
    <source>
        <dbReference type="ARBA" id="ARBA00022801"/>
    </source>
</evidence>
<dbReference type="InterPro" id="IPR003029">
    <property type="entry name" value="S1_domain"/>
</dbReference>
<evidence type="ECO:0000256" key="2">
    <source>
        <dbReference type="ARBA" id="ARBA00004496"/>
    </source>
</evidence>
<dbReference type="GO" id="GO:0005737">
    <property type="term" value="C:cytoplasm"/>
    <property type="evidence" value="ECO:0007669"/>
    <property type="project" value="UniProtKB-SubCell"/>
</dbReference>
<evidence type="ECO:0000259" key="16">
    <source>
        <dbReference type="PROSITE" id="PS50126"/>
    </source>
</evidence>
<dbReference type="SUPFAM" id="SSF50249">
    <property type="entry name" value="Nucleic acid-binding proteins"/>
    <property type="match status" value="1"/>
</dbReference>
<dbReference type="GO" id="GO:0046872">
    <property type="term" value="F:metal ion binding"/>
    <property type="evidence" value="ECO:0007669"/>
    <property type="project" value="UniProtKB-KW"/>
</dbReference>
<evidence type="ECO:0000256" key="11">
    <source>
        <dbReference type="ARBA" id="ARBA00022730"/>
    </source>
</evidence>
<dbReference type="CDD" id="cd04453">
    <property type="entry name" value="S1_RNase_E"/>
    <property type="match status" value="1"/>
</dbReference>
<keyword evidence="18" id="KW-1185">Reference proteome</keyword>
<dbReference type="GO" id="GO:0004519">
    <property type="term" value="F:endonuclease activity"/>
    <property type="evidence" value="ECO:0007669"/>
    <property type="project" value="UniProtKB-KW"/>
</dbReference>
<evidence type="ECO:0000256" key="8">
    <source>
        <dbReference type="ARBA" id="ARBA00022694"/>
    </source>
</evidence>
<evidence type="ECO:0000256" key="7">
    <source>
        <dbReference type="ARBA" id="ARBA00022555"/>
    </source>
</evidence>
<evidence type="ECO:0000256" key="6">
    <source>
        <dbReference type="ARBA" id="ARBA00022552"/>
    </source>
</evidence>
<keyword evidence="15" id="KW-0694">RNA-binding</keyword>
<dbReference type="InterPro" id="IPR004659">
    <property type="entry name" value="RNase_E/G"/>
</dbReference>
<comment type="caution">
    <text evidence="17">The sequence shown here is derived from an EMBL/GenBank/DDBJ whole genome shotgun (WGS) entry which is preliminary data.</text>
</comment>